<accession>A0A150WCJ7</accession>
<dbReference type="AlphaFoldDB" id="A0A150WCJ7"/>
<dbReference type="Proteomes" id="UP000075391">
    <property type="component" value="Unassembled WGS sequence"/>
</dbReference>
<dbReference type="OrthoDB" id="5291858at2"/>
<proteinExistence type="predicted"/>
<evidence type="ECO:0000256" key="1">
    <source>
        <dbReference type="SAM" id="Phobius"/>
    </source>
</evidence>
<reference evidence="2 3" key="1">
    <citation type="submission" date="2016-03" db="EMBL/GenBank/DDBJ databases">
        <authorList>
            <person name="Ploux O."/>
        </authorList>
    </citation>
    <scope>NUCLEOTIDE SEQUENCE [LARGE SCALE GENOMIC DNA]</scope>
    <source>
        <strain evidence="2 3">BER2</strain>
    </source>
</reference>
<name>A0A150WCJ7_BDEBC</name>
<feature type="transmembrane region" description="Helical" evidence="1">
    <location>
        <begin position="66"/>
        <end position="85"/>
    </location>
</feature>
<organism evidence="2 3">
    <name type="scientific">Bdellovibrio bacteriovorus</name>
    <dbReference type="NCBI Taxonomy" id="959"/>
    <lineage>
        <taxon>Bacteria</taxon>
        <taxon>Pseudomonadati</taxon>
        <taxon>Bdellovibrionota</taxon>
        <taxon>Bdellovibrionia</taxon>
        <taxon>Bdellovibrionales</taxon>
        <taxon>Pseudobdellovibrionaceae</taxon>
        <taxon>Bdellovibrio</taxon>
    </lineage>
</organism>
<gene>
    <name evidence="2" type="ORF">AZI85_11375</name>
</gene>
<evidence type="ECO:0000313" key="3">
    <source>
        <dbReference type="Proteomes" id="UP000075391"/>
    </source>
</evidence>
<keyword evidence="1" id="KW-0472">Membrane</keyword>
<sequence length="241" mass="28319">MPNRFIFSLRFSTKVFLKLCMLALAMIVFMTLFRMNLYFLSVFHATAEVPFTEVLQSFVAGLRFDLLIFGFLFIPLYFLLLIQAVTEKWPRGMFVFYKSYFTVIWFLICVMSFIDFFYFAKHGRRMRFEEYMSWHPQVFIEQAQGLQPNQTWIFVVITVLLFSLGYMLIKSLKFGEWKDEYSPQRGSTLETALRILLPLVLIVLAARGTVEPHHLALEHSEVSSNTAINEMALNAVWCFDK</sequence>
<feature type="transmembrane region" description="Helical" evidence="1">
    <location>
        <begin position="152"/>
        <end position="172"/>
    </location>
</feature>
<feature type="transmembrane region" description="Helical" evidence="1">
    <location>
        <begin position="15"/>
        <end position="33"/>
    </location>
</feature>
<dbReference type="EMBL" id="LUKF01000019">
    <property type="protein sequence ID" value="KYG60600.1"/>
    <property type="molecule type" value="Genomic_DNA"/>
</dbReference>
<evidence type="ECO:0000313" key="2">
    <source>
        <dbReference type="EMBL" id="KYG60600.1"/>
    </source>
</evidence>
<comment type="caution">
    <text evidence="2">The sequence shown here is derived from an EMBL/GenBank/DDBJ whole genome shotgun (WGS) entry which is preliminary data.</text>
</comment>
<feature type="transmembrane region" description="Helical" evidence="1">
    <location>
        <begin position="97"/>
        <end position="119"/>
    </location>
</feature>
<protein>
    <submittedName>
        <fullName evidence="2">Uncharacterized protein</fullName>
    </submittedName>
</protein>
<keyword evidence="1" id="KW-1133">Transmembrane helix</keyword>
<keyword evidence="1" id="KW-0812">Transmembrane</keyword>